<dbReference type="AlphaFoldDB" id="A0A4Z0BGI2"/>
<dbReference type="PANTHER" id="PTHR11735">
    <property type="entry name" value="TRNA N6-ADENOSINE THREONYLCARBAMOYLTRANSFERASE"/>
    <property type="match status" value="1"/>
</dbReference>
<evidence type="ECO:0000313" key="2">
    <source>
        <dbReference type="EMBL" id="TFY97851.1"/>
    </source>
</evidence>
<dbReference type="CDD" id="cd24032">
    <property type="entry name" value="ASKHA_NBD_TsaB"/>
    <property type="match status" value="1"/>
</dbReference>
<dbReference type="InterPro" id="IPR022496">
    <property type="entry name" value="T6A_TsaB"/>
</dbReference>
<dbReference type="GO" id="GO:0005829">
    <property type="term" value="C:cytosol"/>
    <property type="evidence" value="ECO:0007669"/>
    <property type="project" value="TreeGrafter"/>
</dbReference>
<dbReference type="Pfam" id="PF00814">
    <property type="entry name" value="TsaD"/>
    <property type="match status" value="1"/>
</dbReference>
<evidence type="ECO:0000313" key="3">
    <source>
        <dbReference type="Proteomes" id="UP000297564"/>
    </source>
</evidence>
<dbReference type="Gene3D" id="3.30.420.40">
    <property type="match status" value="2"/>
</dbReference>
<dbReference type="OrthoDB" id="9809995at2"/>
<dbReference type="GO" id="GO:0016740">
    <property type="term" value="F:transferase activity"/>
    <property type="evidence" value="ECO:0007669"/>
    <property type="project" value="UniProtKB-KW"/>
</dbReference>
<dbReference type="NCBIfam" id="TIGR03725">
    <property type="entry name" value="T6A_YeaZ"/>
    <property type="match status" value="1"/>
</dbReference>
<gene>
    <name evidence="2" type="primary">tsaB</name>
    <name evidence="2" type="ORF">EZ242_15425</name>
</gene>
<feature type="domain" description="Gcp-like" evidence="1">
    <location>
        <begin position="56"/>
        <end position="158"/>
    </location>
</feature>
<dbReference type="Proteomes" id="UP000297564">
    <property type="component" value="Unassembled WGS sequence"/>
</dbReference>
<organism evidence="2 3">
    <name type="scientific">Ramlibacter rhizophilus</name>
    <dbReference type="NCBI Taxonomy" id="1781167"/>
    <lineage>
        <taxon>Bacteria</taxon>
        <taxon>Pseudomonadati</taxon>
        <taxon>Pseudomonadota</taxon>
        <taxon>Betaproteobacteria</taxon>
        <taxon>Burkholderiales</taxon>
        <taxon>Comamonadaceae</taxon>
        <taxon>Ramlibacter</taxon>
    </lineage>
</organism>
<keyword evidence="3" id="KW-1185">Reference proteome</keyword>
<dbReference type="PANTHER" id="PTHR11735:SF11">
    <property type="entry name" value="TRNA THREONYLCARBAMOYLADENOSINE BIOSYNTHESIS PROTEIN TSAB"/>
    <property type="match status" value="1"/>
</dbReference>
<dbReference type="GO" id="GO:0002949">
    <property type="term" value="P:tRNA threonylcarbamoyladenosine modification"/>
    <property type="evidence" value="ECO:0007669"/>
    <property type="project" value="InterPro"/>
</dbReference>
<evidence type="ECO:0000259" key="1">
    <source>
        <dbReference type="Pfam" id="PF00814"/>
    </source>
</evidence>
<sequence length="261" mass="27134">MRDYGRRDNRGFPPAAPDVPQNLLAFDTSTESLSVALAWNDGSGRRLLAREAEGGRAASAALVPALMDLLRDASLPLARLDAIVFGQGPGSFTGLRTACAVAQGLAWGAGLPVLPVETLMAVAEDARERHGAERVAAVIDARMGEVYSADYEHAQGQWQRLGPIRLGPPEALVVPAGFVLAGNAFATLGERLPAGAERLPAAPTAAALLRLAPSLIARGGAVAPGEALPLYIRDKVAQTTQERLAARGETSPEFPAPPAVA</sequence>
<reference evidence="2 3" key="1">
    <citation type="submission" date="2019-03" db="EMBL/GenBank/DDBJ databases">
        <title>Ramlibacter rhizophilus CCTCC AB2015357, whole genome shotgun sequence.</title>
        <authorList>
            <person name="Zhang X."/>
            <person name="Feng G."/>
            <person name="Zhu H."/>
        </authorList>
    </citation>
    <scope>NUCLEOTIDE SEQUENCE [LARGE SCALE GENOMIC DNA]</scope>
    <source>
        <strain evidence="2 3">CCTCC AB2015357</strain>
    </source>
</reference>
<dbReference type="InterPro" id="IPR043129">
    <property type="entry name" value="ATPase_NBD"/>
</dbReference>
<accession>A0A4Z0BGI2</accession>
<name>A0A4Z0BGI2_9BURK</name>
<comment type="caution">
    <text evidence="2">The sequence shown here is derived from an EMBL/GenBank/DDBJ whole genome shotgun (WGS) entry which is preliminary data.</text>
</comment>
<dbReference type="EMBL" id="SMLL01000006">
    <property type="protein sequence ID" value="TFY97851.1"/>
    <property type="molecule type" value="Genomic_DNA"/>
</dbReference>
<keyword evidence="2" id="KW-0808">Transferase</keyword>
<proteinExistence type="predicted"/>
<dbReference type="InterPro" id="IPR000905">
    <property type="entry name" value="Gcp-like_dom"/>
</dbReference>
<protein>
    <submittedName>
        <fullName evidence="2">tRNA (Adenosine(37)-N6)-threonylcarbamoyltransferase complex dimerization subunit type 1 TsaB</fullName>
    </submittedName>
</protein>
<dbReference type="SUPFAM" id="SSF53067">
    <property type="entry name" value="Actin-like ATPase domain"/>
    <property type="match status" value="2"/>
</dbReference>